<feature type="transmembrane region" description="Helical" evidence="9">
    <location>
        <begin position="471"/>
        <end position="496"/>
    </location>
</feature>
<evidence type="ECO:0000313" key="11">
    <source>
        <dbReference type="EMBL" id="BAG85020.1"/>
    </source>
</evidence>
<feature type="transmembrane region" description="Helical" evidence="9">
    <location>
        <begin position="166"/>
        <end position="188"/>
    </location>
</feature>
<feature type="transmembrane region" description="Helical" evidence="9">
    <location>
        <begin position="81"/>
        <end position="100"/>
    </location>
</feature>
<feature type="transmembrane region" description="Helical" evidence="9">
    <location>
        <begin position="200"/>
        <end position="220"/>
    </location>
</feature>
<evidence type="ECO:0000256" key="2">
    <source>
        <dbReference type="ARBA" id="ARBA00022448"/>
    </source>
</evidence>
<feature type="transmembrane region" description="Helical" evidence="9">
    <location>
        <begin position="406"/>
        <end position="427"/>
    </location>
</feature>
<feature type="region of interest" description="Disordered" evidence="8">
    <location>
        <begin position="503"/>
        <end position="522"/>
    </location>
</feature>
<dbReference type="GO" id="GO:0005886">
    <property type="term" value="C:plasma membrane"/>
    <property type="evidence" value="ECO:0007669"/>
    <property type="project" value="UniProtKB-SubCell"/>
</dbReference>
<keyword evidence="3" id="KW-1003">Cell membrane</keyword>
<keyword evidence="5 9" id="KW-1133">Transmembrane helix</keyword>
<feature type="transmembrane region" description="Helical" evidence="9">
    <location>
        <begin position="339"/>
        <end position="357"/>
    </location>
</feature>
<dbReference type="CDD" id="cd17321">
    <property type="entry name" value="MFS_MMR_MDR_like"/>
    <property type="match status" value="1"/>
</dbReference>
<reference evidence="11" key="1">
    <citation type="journal article" date="2008" name="J. Am. Chem. Soc.">
        <title>Epoxide hydrolase Lsd19 for polyether formation in the biosynthesis of lasalocid A: direct experimental evidence on polyene-polyepoxide hypothesis in polyether biosynthesis.</title>
        <authorList>
            <person name="Shichijo Y."/>
            <person name="Migita A."/>
            <person name="Oguri H."/>
            <person name="Watanabe M."/>
            <person name="Tokiwano T."/>
            <person name="Watanabe K."/>
            <person name="Oikawa H."/>
        </authorList>
    </citation>
    <scope>NUCLEOTIDE SEQUENCE</scope>
    <source>
        <strain evidence="11">ATCC 31180</strain>
        <plasmid evidence="11">pKSL</plasmid>
    </source>
</reference>
<dbReference type="Gene3D" id="1.20.1720.10">
    <property type="entry name" value="Multidrug resistance protein D"/>
    <property type="match status" value="1"/>
</dbReference>
<feature type="transmembrane region" description="Helical" evidence="9">
    <location>
        <begin position="51"/>
        <end position="69"/>
    </location>
</feature>
<feature type="domain" description="Major facilitator superfamily (MFS) profile" evidence="10">
    <location>
        <begin position="15"/>
        <end position="501"/>
    </location>
</feature>
<dbReference type="PANTHER" id="PTHR42718:SF42">
    <property type="entry name" value="EXPORT PROTEIN"/>
    <property type="match status" value="1"/>
</dbReference>
<sequence>MEAVMSVSDARRWWAVGALALSALVVGLDTTVLNVALPTLATDLEASTSELQWFANAYNLVFAAVLLPAGLSGDRYGRKKLLVVALVLFGAASVGCAYSGSTDALIWWRALLGLGAGFIFPLSLSVLPVMFSDEERPKAIGMVVTASALGLPLGPIVGGWLLDNFWWGSVFLINVPMVALAIVAVLLLLPDSRSPEPPGLDLVGVLLSSAGLAGITYGAIKAGEKSWGDGTALTMLIGGVVLMLLFVVWQRHLAARPDGKPLVDLSLFRSPAFTWGAVMATVVSFALFGLLFTVPQYYQAVLGADALGTGLRLLPIIGGIIVGARVGGKVTAKAGPKRLVSVGFLLMAVGLFMGAVTDTDTSYGYAATWIAVVGLGTGLALPLAVDSALGALSTERSGVGSAVIQTVRQVGGTIGVALLGTILTSSYHSHLEVGSIPDRAADAAGESVSAGVLVAQKLHSPALLSSVQESFVHGMNVMLVVCGAIAVVGTVLAALFMPQQAKREQPGTDPVAPADAQPRGAL</sequence>
<dbReference type="InterPro" id="IPR020846">
    <property type="entry name" value="MFS_dom"/>
</dbReference>
<geneLocation type="plasmid" evidence="11">
    <name>pKSL</name>
</geneLocation>
<feature type="transmembrane region" description="Helical" evidence="9">
    <location>
        <begin position="232"/>
        <end position="251"/>
    </location>
</feature>
<dbReference type="GO" id="GO:0022857">
    <property type="term" value="F:transmembrane transporter activity"/>
    <property type="evidence" value="ECO:0007669"/>
    <property type="project" value="InterPro"/>
</dbReference>
<keyword evidence="11" id="KW-0614">Plasmid</keyword>
<feature type="transmembrane region" description="Helical" evidence="9">
    <location>
        <begin position="106"/>
        <end position="127"/>
    </location>
</feature>
<evidence type="ECO:0000256" key="6">
    <source>
        <dbReference type="ARBA" id="ARBA00023136"/>
    </source>
</evidence>
<gene>
    <name evidence="11" type="primary">lsd5</name>
</gene>
<protein>
    <submittedName>
        <fullName evidence="11">Putative resistance protein</fullName>
    </submittedName>
</protein>
<reference evidence="11" key="2">
    <citation type="journal article" date="2009" name="Biosci. Biotechnol. Biochem.">
        <title>Identification of a gene cluster of polyether antibiotic lasalocid from Streptomyces lasaliensis.</title>
        <authorList>
            <person name="Migita A."/>
            <person name="Watanabe M."/>
            <person name="Hirose Y."/>
            <person name="Watanabe K."/>
            <person name="Tokiwano T."/>
            <person name="Kinashi H."/>
            <person name="Oikawa H."/>
        </authorList>
    </citation>
    <scope>NUCLEOTIDE SEQUENCE</scope>
    <source>
        <strain evidence="11">ATCC 31180</strain>
        <plasmid evidence="11">pKSL</plasmid>
    </source>
</reference>
<keyword evidence="6 9" id="KW-0472">Membrane</keyword>
<feature type="transmembrane region" description="Helical" evidence="9">
    <location>
        <begin position="306"/>
        <end position="327"/>
    </location>
</feature>
<dbReference type="InterPro" id="IPR004638">
    <property type="entry name" value="EmrB-like"/>
</dbReference>
<dbReference type="InterPro" id="IPR036259">
    <property type="entry name" value="MFS_trans_sf"/>
</dbReference>
<evidence type="ECO:0000256" key="9">
    <source>
        <dbReference type="SAM" id="Phobius"/>
    </source>
</evidence>
<organism evidence="11">
    <name type="scientific">Streptomyces lasalocidi</name>
    <name type="common">Streptomyces lasaliensis</name>
    <dbReference type="NCBI Taxonomy" id="324833"/>
    <lineage>
        <taxon>Bacteria</taxon>
        <taxon>Bacillati</taxon>
        <taxon>Actinomycetota</taxon>
        <taxon>Actinomycetes</taxon>
        <taxon>Kitasatosporales</taxon>
        <taxon>Streptomycetaceae</taxon>
        <taxon>Streptomyces</taxon>
    </lineage>
</organism>
<dbReference type="PANTHER" id="PTHR42718">
    <property type="entry name" value="MAJOR FACILITATOR SUPERFAMILY MULTIDRUG TRANSPORTER MFSC"/>
    <property type="match status" value="1"/>
</dbReference>
<dbReference type="InterPro" id="IPR011701">
    <property type="entry name" value="MFS"/>
</dbReference>
<evidence type="ECO:0000256" key="3">
    <source>
        <dbReference type="ARBA" id="ARBA00022475"/>
    </source>
</evidence>
<keyword evidence="4 9" id="KW-0812">Transmembrane</keyword>
<dbReference type="PROSITE" id="PS50850">
    <property type="entry name" value="MFS"/>
    <property type="match status" value="1"/>
</dbReference>
<keyword evidence="7" id="KW-0046">Antibiotic resistance</keyword>
<dbReference type="Gene3D" id="1.20.1250.20">
    <property type="entry name" value="MFS general substrate transporter like domains"/>
    <property type="match status" value="1"/>
</dbReference>
<evidence type="ECO:0000256" key="7">
    <source>
        <dbReference type="ARBA" id="ARBA00023251"/>
    </source>
</evidence>
<dbReference type="SUPFAM" id="SSF103473">
    <property type="entry name" value="MFS general substrate transporter"/>
    <property type="match status" value="1"/>
</dbReference>
<evidence type="ECO:0000259" key="10">
    <source>
        <dbReference type="PROSITE" id="PS50850"/>
    </source>
</evidence>
<dbReference type="EMBL" id="AB449340">
    <property type="protein sequence ID" value="BAG85020.1"/>
    <property type="molecule type" value="Genomic_DNA"/>
</dbReference>
<dbReference type="Pfam" id="PF07690">
    <property type="entry name" value="MFS_1"/>
    <property type="match status" value="1"/>
</dbReference>
<dbReference type="AlphaFoldDB" id="B6ZK58"/>
<comment type="subcellular location">
    <subcellularLocation>
        <location evidence="1">Cell membrane</location>
        <topology evidence="1">Multi-pass membrane protein</topology>
    </subcellularLocation>
</comment>
<dbReference type="GO" id="GO:0046677">
    <property type="term" value="P:response to antibiotic"/>
    <property type="evidence" value="ECO:0007669"/>
    <property type="project" value="UniProtKB-KW"/>
</dbReference>
<accession>B6ZK58</accession>
<name>B6ZK58_STRLS</name>
<feature type="transmembrane region" description="Helical" evidence="9">
    <location>
        <begin position="139"/>
        <end position="160"/>
    </location>
</feature>
<evidence type="ECO:0000256" key="4">
    <source>
        <dbReference type="ARBA" id="ARBA00022692"/>
    </source>
</evidence>
<keyword evidence="2" id="KW-0813">Transport</keyword>
<evidence type="ECO:0000256" key="1">
    <source>
        <dbReference type="ARBA" id="ARBA00004651"/>
    </source>
</evidence>
<dbReference type="NCBIfam" id="TIGR00711">
    <property type="entry name" value="efflux_EmrB"/>
    <property type="match status" value="1"/>
</dbReference>
<proteinExistence type="predicted"/>
<evidence type="ECO:0000256" key="8">
    <source>
        <dbReference type="SAM" id="MobiDB-lite"/>
    </source>
</evidence>
<feature type="transmembrane region" description="Helical" evidence="9">
    <location>
        <begin position="272"/>
        <end position="294"/>
    </location>
</feature>
<feature type="transmembrane region" description="Helical" evidence="9">
    <location>
        <begin position="363"/>
        <end position="385"/>
    </location>
</feature>
<evidence type="ECO:0000256" key="5">
    <source>
        <dbReference type="ARBA" id="ARBA00022989"/>
    </source>
</evidence>